<name>A0ACB6ZVA9_THEGA</name>
<sequence length="535" mass="59240">MGVRPSTFASITLLYVLWLSAAVLAYIPASPTNDTQKAIQSGLNVTDVSMLNLLWFENGPYSINVAYELVGAGSNGINRGALVHFGEKNLTNATTITPWIALVSCDYNSTDASLVDDIFTLARDRGAVSALLYSAYSSACIINEEYANPAHFDQVFDIFSTQSLTTARLIEERFDHIDRNLYGSFNAERLNESFYVINSTLNNGNSTGPGYIFATLRAYNATETNFPPSATPTNNTGDGTNQQQEKKTSLAMIILYVITGCVSVLFAIVIISGAIRAFRHPERYGPRGIDPTNPDDTMYPQSRAKGLARAVLDTFPIVKFNRPQDESQDAKDAEARGMELTQWEVVDAPVSSSEPGGSEQKATGEKSPPDRVTIEEGSPDGQPRRTAPRRSGTQASRQNPDVTPQTIGRETCPICIVDFEEGDDLRVLPCDGKHRFHQACVDPWLLELSSSCPLCREDFYALENMISGRSEDQYGAQESDYEYEYPSLTTSGRGRFSRYLRFATRRRGGGFREYSGYYDQTYPPTPPLPHQDERH</sequence>
<keyword evidence="2" id="KW-1185">Reference proteome</keyword>
<accession>A0ACB6ZVA9</accession>
<comment type="caution">
    <text evidence="1">The sequence shown here is derived from an EMBL/GenBank/DDBJ whole genome shotgun (WGS) entry which is preliminary data.</text>
</comment>
<reference evidence="1" key="2">
    <citation type="journal article" date="2020" name="Nat. Commun.">
        <title>Large-scale genome sequencing of mycorrhizal fungi provides insights into the early evolution of symbiotic traits.</title>
        <authorList>
            <person name="Miyauchi S."/>
            <person name="Kiss E."/>
            <person name="Kuo A."/>
            <person name="Drula E."/>
            <person name="Kohler A."/>
            <person name="Sanchez-Garcia M."/>
            <person name="Morin E."/>
            <person name="Andreopoulos B."/>
            <person name="Barry K.W."/>
            <person name="Bonito G."/>
            <person name="Buee M."/>
            <person name="Carver A."/>
            <person name="Chen C."/>
            <person name="Cichocki N."/>
            <person name="Clum A."/>
            <person name="Culley D."/>
            <person name="Crous P.W."/>
            <person name="Fauchery L."/>
            <person name="Girlanda M."/>
            <person name="Hayes R.D."/>
            <person name="Keri Z."/>
            <person name="LaButti K."/>
            <person name="Lipzen A."/>
            <person name="Lombard V."/>
            <person name="Magnuson J."/>
            <person name="Maillard F."/>
            <person name="Murat C."/>
            <person name="Nolan M."/>
            <person name="Ohm R.A."/>
            <person name="Pangilinan J."/>
            <person name="Pereira M.F."/>
            <person name="Perotto S."/>
            <person name="Peter M."/>
            <person name="Pfister S."/>
            <person name="Riley R."/>
            <person name="Sitrit Y."/>
            <person name="Stielow J.B."/>
            <person name="Szollosi G."/>
            <person name="Zifcakova L."/>
            <person name="Stursova M."/>
            <person name="Spatafora J.W."/>
            <person name="Tedersoo L."/>
            <person name="Vaario L.M."/>
            <person name="Yamada A."/>
            <person name="Yan M."/>
            <person name="Wang P."/>
            <person name="Xu J."/>
            <person name="Bruns T."/>
            <person name="Baldrian P."/>
            <person name="Vilgalys R."/>
            <person name="Dunand C."/>
            <person name="Henrissat B."/>
            <person name="Grigoriev I.V."/>
            <person name="Hibbett D."/>
            <person name="Nagy L.G."/>
            <person name="Martin F.M."/>
        </authorList>
    </citation>
    <scope>NUCLEOTIDE SEQUENCE</scope>
    <source>
        <strain evidence="1">P2</strain>
    </source>
</reference>
<organism evidence="1 2">
    <name type="scientific">Thelephora ganbajun</name>
    <name type="common">Ganba fungus</name>
    <dbReference type="NCBI Taxonomy" id="370292"/>
    <lineage>
        <taxon>Eukaryota</taxon>
        <taxon>Fungi</taxon>
        <taxon>Dikarya</taxon>
        <taxon>Basidiomycota</taxon>
        <taxon>Agaricomycotina</taxon>
        <taxon>Agaricomycetes</taxon>
        <taxon>Thelephorales</taxon>
        <taxon>Thelephoraceae</taxon>
        <taxon>Thelephora</taxon>
    </lineage>
</organism>
<protein>
    <submittedName>
        <fullName evidence="1">Uncharacterized protein</fullName>
    </submittedName>
</protein>
<reference evidence="1" key="1">
    <citation type="submission" date="2019-10" db="EMBL/GenBank/DDBJ databases">
        <authorList>
            <consortium name="DOE Joint Genome Institute"/>
            <person name="Kuo A."/>
            <person name="Miyauchi S."/>
            <person name="Kiss E."/>
            <person name="Drula E."/>
            <person name="Kohler A."/>
            <person name="Sanchez-Garcia M."/>
            <person name="Andreopoulos B."/>
            <person name="Barry K.W."/>
            <person name="Bonito G."/>
            <person name="Buee M."/>
            <person name="Carver A."/>
            <person name="Chen C."/>
            <person name="Cichocki N."/>
            <person name="Clum A."/>
            <person name="Culley D."/>
            <person name="Crous P.W."/>
            <person name="Fauchery L."/>
            <person name="Girlanda M."/>
            <person name="Hayes R."/>
            <person name="Keri Z."/>
            <person name="Labutti K."/>
            <person name="Lipzen A."/>
            <person name="Lombard V."/>
            <person name="Magnuson J."/>
            <person name="Maillard F."/>
            <person name="Morin E."/>
            <person name="Murat C."/>
            <person name="Nolan M."/>
            <person name="Ohm R."/>
            <person name="Pangilinan J."/>
            <person name="Pereira M."/>
            <person name="Perotto S."/>
            <person name="Peter M."/>
            <person name="Riley R."/>
            <person name="Sitrit Y."/>
            <person name="Stielow B."/>
            <person name="Szollosi G."/>
            <person name="Zifcakova L."/>
            <person name="Stursova M."/>
            <person name="Spatafora J.W."/>
            <person name="Tedersoo L."/>
            <person name="Vaario L.-M."/>
            <person name="Yamada A."/>
            <person name="Yan M."/>
            <person name="Wang P."/>
            <person name="Xu J."/>
            <person name="Bruns T."/>
            <person name="Baldrian P."/>
            <person name="Vilgalys R."/>
            <person name="Henrissat B."/>
            <person name="Grigoriev I.V."/>
            <person name="Hibbett D."/>
            <person name="Nagy L.G."/>
            <person name="Martin F.M."/>
        </authorList>
    </citation>
    <scope>NUCLEOTIDE SEQUENCE</scope>
    <source>
        <strain evidence="1">P2</strain>
    </source>
</reference>
<gene>
    <name evidence="1" type="ORF">BDM02DRAFT_3087355</name>
</gene>
<dbReference type="EMBL" id="MU117964">
    <property type="protein sequence ID" value="KAF9653243.1"/>
    <property type="molecule type" value="Genomic_DNA"/>
</dbReference>
<evidence type="ECO:0000313" key="2">
    <source>
        <dbReference type="Proteomes" id="UP000886501"/>
    </source>
</evidence>
<dbReference type="Proteomes" id="UP000886501">
    <property type="component" value="Unassembled WGS sequence"/>
</dbReference>
<evidence type="ECO:0000313" key="1">
    <source>
        <dbReference type="EMBL" id="KAF9653243.1"/>
    </source>
</evidence>
<proteinExistence type="predicted"/>